<reference evidence="2" key="1">
    <citation type="journal article" date="2019" name="Int. J. Syst. Evol. Microbiol.">
        <title>The Global Catalogue of Microorganisms (GCM) 10K type strain sequencing project: providing services to taxonomists for standard genome sequencing and annotation.</title>
        <authorList>
            <consortium name="The Broad Institute Genomics Platform"/>
            <consortium name="The Broad Institute Genome Sequencing Center for Infectious Disease"/>
            <person name="Wu L."/>
            <person name="Ma J."/>
        </authorList>
    </citation>
    <scope>NUCLEOTIDE SEQUENCE [LARGE SCALE GENOMIC DNA]</scope>
    <source>
        <strain evidence="2">KCTC 42911</strain>
    </source>
</reference>
<dbReference type="Proteomes" id="UP001595629">
    <property type="component" value="Unassembled WGS sequence"/>
</dbReference>
<gene>
    <name evidence="1" type="ORF">ACFORG_14920</name>
</gene>
<dbReference type="NCBIfam" id="TIGR04387">
    <property type="entry name" value="capsid_maj_N4"/>
    <property type="match status" value="1"/>
</dbReference>
<dbReference type="RefSeq" id="WP_386736328.1">
    <property type="nucleotide sequence ID" value="NZ_JBHRXI010000016.1"/>
</dbReference>
<proteinExistence type="predicted"/>
<name>A0ABV7TKT9_9RHOB</name>
<evidence type="ECO:0000313" key="1">
    <source>
        <dbReference type="EMBL" id="MFC3615058.1"/>
    </source>
</evidence>
<comment type="caution">
    <text evidence="1">The sequence shown here is derived from an EMBL/GenBank/DDBJ whole genome shotgun (WGS) entry which is preliminary data.</text>
</comment>
<keyword evidence="2" id="KW-1185">Reference proteome</keyword>
<organism evidence="1 2">
    <name type="scientific">Lutimaribacter marinistellae</name>
    <dbReference type="NCBI Taxonomy" id="1820329"/>
    <lineage>
        <taxon>Bacteria</taxon>
        <taxon>Pseudomonadati</taxon>
        <taxon>Pseudomonadota</taxon>
        <taxon>Alphaproteobacteria</taxon>
        <taxon>Rhodobacterales</taxon>
        <taxon>Roseobacteraceae</taxon>
        <taxon>Lutimaribacter</taxon>
    </lineage>
</organism>
<protein>
    <submittedName>
        <fullName evidence="1">N4-gp56 family major capsid protein</fullName>
    </submittedName>
</protein>
<dbReference type="EMBL" id="JBHRXI010000016">
    <property type="protein sequence ID" value="MFC3615058.1"/>
    <property type="molecule type" value="Genomic_DNA"/>
</dbReference>
<evidence type="ECO:0000313" key="2">
    <source>
        <dbReference type="Proteomes" id="UP001595629"/>
    </source>
</evidence>
<accession>A0ABV7TKT9</accession>
<sequence length="155" mass="17112">MATLCEEDLLRPKHYGKTIKVYQYVPLLDDRNVNDQGIDATGAAIANGNLYGSSRDVGTITSRLPTLSETGGRVNRVGFKRLECEGSITKMGFFMEFTQESFDFDTDADLYGHLSREMVTGATQLTEAVLQVDLLNGAGVTVYARKRRGSDITIY</sequence>